<evidence type="ECO:0000256" key="1">
    <source>
        <dbReference type="SAM" id="SignalP"/>
    </source>
</evidence>
<name>A0AAN5I9K8_9BILA</name>
<sequence>VIGFFLLLVCTTSKSAPIENGTTTDQTSDQEMTDIVIIKDKLEDGLMPSPTVRGPIDLVVDAVVGIVKSIRDEFQKQSKYYNSMPKEEYMNTLLFASS</sequence>
<organism evidence="2 3">
    <name type="scientific">Pristionchus mayeri</name>
    <dbReference type="NCBI Taxonomy" id="1317129"/>
    <lineage>
        <taxon>Eukaryota</taxon>
        <taxon>Metazoa</taxon>
        <taxon>Ecdysozoa</taxon>
        <taxon>Nematoda</taxon>
        <taxon>Chromadorea</taxon>
        <taxon>Rhabditida</taxon>
        <taxon>Rhabditina</taxon>
        <taxon>Diplogasteromorpha</taxon>
        <taxon>Diplogasteroidea</taxon>
        <taxon>Neodiplogasteridae</taxon>
        <taxon>Pristionchus</taxon>
    </lineage>
</organism>
<evidence type="ECO:0008006" key="4">
    <source>
        <dbReference type="Google" id="ProtNLM"/>
    </source>
</evidence>
<feature type="signal peptide" evidence="1">
    <location>
        <begin position="1"/>
        <end position="15"/>
    </location>
</feature>
<gene>
    <name evidence="2" type="ORF">PMAYCL1PPCAC_27987</name>
</gene>
<reference evidence="3" key="1">
    <citation type="submission" date="2022-10" db="EMBL/GenBank/DDBJ databases">
        <title>Genome assembly of Pristionchus species.</title>
        <authorList>
            <person name="Yoshida K."/>
            <person name="Sommer R.J."/>
        </authorList>
    </citation>
    <scope>NUCLEOTIDE SEQUENCE [LARGE SCALE GENOMIC DNA]</scope>
    <source>
        <strain evidence="3">RS5460</strain>
    </source>
</reference>
<feature type="chain" id="PRO_5042851375" description="Secreted protein" evidence="1">
    <location>
        <begin position="16"/>
        <end position="98"/>
    </location>
</feature>
<keyword evidence="3" id="KW-1185">Reference proteome</keyword>
<dbReference type="Proteomes" id="UP001328107">
    <property type="component" value="Unassembled WGS sequence"/>
</dbReference>
<feature type="non-terminal residue" evidence="2">
    <location>
        <position position="98"/>
    </location>
</feature>
<feature type="non-terminal residue" evidence="2">
    <location>
        <position position="1"/>
    </location>
</feature>
<proteinExistence type="predicted"/>
<protein>
    <recommendedName>
        <fullName evidence="4">Secreted protein</fullName>
    </recommendedName>
</protein>
<keyword evidence="1" id="KW-0732">Signal</keyword>
<accession>A0AAN5I9K8</accession>
<dbReference type="AlphaFoldDB" id="A0AAN5I9K8"/>
<comment type="caution">
    <text evidence="2">The sequence shown here is derived from an EMBL/GenBank/DDBJ whole genome shotgun (WGS) entry which is preliminary data.</text>
</comment>
<evidence type="ECO:0000313" key="2">
    <source>
        <dbReference type="EMBL" id="GMR57792.1"/>
    </source>
</evidence>
<evidence type="ECO:0000313" key="3">
    <source>
        <dbReference type="Proteomes" id="UP001328107"/>
    </source>
</evidence>
<dbReference type="EMBL" id="BTRK01000006">
    <property type="protein sequence ID" value="GMR57792.1"/>
    <property type="molecule type" value="Genomic_DNA"/>
</dbReference>